<dbReference type="InterPro" id="IPR016169">
    <property type="entry name" value="FAD-bd_PCMH_sub2"/>
</dbReference>
<dbReference type="InterPro" id="IPR016167">
    <property type="entry name" value="FAD-bd_PCMH_sub1"/>
</dbReference>
<evidence type="ECO:0000256" key="6">
    <source>
        <dbReference type="ARBA" id="ARBA00012518"/>
    </source>
</evidence>
<dbReference type="InterPro" id="IPR011601">
    <property type="entry name" value="MurB_C"/>
</dbReference>
<evidence type="ECO:0000256" key="12">
    <source>
        <dbReference type="ARBA" id="ARBA00022857"/>
    </source>
</evidence>
<name>A0A3E1K9P2_9GAMM</name>
<evidence type="ECO:0000256" key="4">
    <source>
        <dbReference type="ARBA" id="ARBA00004752"/>
    </source>
</evidence>
<feature type="active site" evidence="20">
    <location>
        <position position="167"/>
    </location>
</feature>
<dbReference type="NCBIfam" id="TIGR00179">
    <property type="entry name" value="murB"/>
    <property type="match status" value="1"/>
</dbReference>
<organism evidence="22 23">
    <name type="scientific">Wenzhouxiangella sediminis</name>
    <dbReference type="NCBI Taxonomy" id="1792836"/>
    <lineage>
        <taxon>Bacteria</taxon>
        <taxon>Pseudomonadati</taxon>
        <taxon>Pseudomonadota</taxon>
        <taxon>Gammaproteobacteria</taxon>
        <taxon>Chromatiales</taxon>
        <taxon>Wenzhouxiangellaceae</taxon>
        <taxon>Wenzhouxiangella</taxon>
    </lineage>
</organism>
<evidence type="ECO:0000256" key="2">
    <source>
        <dbReference type="ARBA" id="ARBA00003921"/>
    </source>
</evidence>
<dbReference type="InterPro" id="IPR006094">
    <property type="entry name" value="Oxid_FAD_bind_N"/>
</dbReference>
<dbReference type="HAMAP" id="MF_00037">
    <property type="entry name" value="MurB"/>
    <property type="match status" value="1"/>
</dbReference>
<dbReference type="GO" id="GO:0051301">
    <property type="term" value="P:cell division"/>
    <property type="evidence" value="ECO:0007669"/>
    <property type="project" value="UniProtKB-KW"/>
</dbReference>
<dbReference type="InterPro" id="IPR003170">
    <property type="entry name" value="MurB"/>
</dbReference>
<keyword evidence="17 20" id="KW-0961">Cell wall biogenesis/degradation</keyword>
<dbReference type="Pfam" id="PF01565">
    <property type="entry name" value="FAD_binding_4"/>
    <property type="match status" value="1"/>
</dbReference>
<evidence type="ECO:0000256" key="15">
    <source>
        <dbReference type="ARBA" id="ARBA00023002"/>
    </source>
</evidence>
<evidence type="ECO:0000259" key="21">
    <source>
        <dbReference type="PROSITE" id="PS51387"/>
    </source>
</evidence>
<evidence type="ECO:0000256" key="7">
    <source>
        <dbReference type="ARBA" id="ARBA00015188"/>
    </source>
</evidence>
<keyword evidence="11 20" id="KW-0274">FAD</keyword>
<evidence type="ECO:0000313" key="23">
    <source>
        <dbReference type="Proteomes" id="UP000260351"/>
    </source>
</evidence>
<proteinExistence type="inferred from homology"/>
<dbReference type="UniPathway" id="UPA00219"/>
<keyword evidence="14 20" id="KW-0573">Peptidoglycan synthesis</keyword>
<evidence type="ECO:0000256" key="10">
    <source>
        <dbReference type="ARBA" id="ARBA00022630"/>
    </source>
</evidence>
<evidence type="ECO:0000256" key="18">
    <source>
        <dbReference type="ARBA" id="ARBA00031026"/>
    </source>
</evidence>
<keyword evidence="16 20" id="KW-0131">Cell cycle</keyword>
<dbReference type="NCBIfam" id="NF010478">
    <property type="entry name" value="PRK13903.1"/>
    <property type="match status" value="1"/>
</dbReference>
<evidence type="ECO:0000256" key="9">
    <source>
        <dbReference type="ARBA" id="ARBA00022618"/>
    </source>
</evidence>
<dbReference type="Proteomes" id="UP000260351">
    <property type="component" value="Unassembled WGS sequence"/>
</dbReference>
<evidence type="ECO:0000256" key="13">
    <source>
        <dbReference type="ARBA" id="ARBA00022960"/>
    </source>
</evidence>
<comment type="catalytic activity">
    <reaction evidence="19 20">
        <text>UDP-N-acetyl-alpha-D-muramate + NADP(+) = UDP-N-acetyl-3-O-(1-carboxyvinyl)-alpha-D-glucosamine + NADPH + H(+)</text>
        <dbReference type="Rhea" id="RHEA:12248"/>
        <dbReference type="ChEBI" id="CHEBI:15378"/>
        <dbReference type="ChEBI" id="CHEBI:57783"/>
        <dbReference type="ChEBI" id="CHEBI:58349"/>
        <dbReference type="ChEBI" id="CHEBI:68483"/>
        <dbReference type="ChEBI" id="CHEBI:70757"/>
        <dbReference type="EC" id="1.3.1.98"/>
    </reaction>
</comment>
<sequence>MAMVSQTTPEVLSDADLTGLSTFGLPARAAELVCLESPEQLAELPSSTRPELIIGGGSNTVFVADFPGRVLLNRMRGVRMTPRGDDVLVSAAAGENWHALVRRCLDKGLHGIENLVMIPGSVGAAPMQNIGAYGVELADVFESLEALDRKNGKRVTLSREDCRFGYRDSRFKSADRGRFIICEITLRLTRRFEPATDYASLAAELAKRRIGAPNPRQLTAAVMRLRRHRLPDPRRLANAGSFFKNPIVDDETANRLIAEHPDLPHWRLPGGGTKLAAAWLIESLGWKGRSMGRVGVYAHHALVLVNHGGATTAELMALVTAITDSVEARFGLTLEPEPQLVG</sequence>
<comment type="similarity">
    <text evidence="5 20">Belongs to the MurB family.</text>
</comment>
<dbReference type="SUPFAM" id="SSF56194">
    <property type="entry name" value="Uridine diphospho-N-Acetylenolpyruvylglucosamine reductase, MurB, C-terminal domain"/>
    <property type="match status" value="1"/>
</dbReference>
<reference evidence="22 23" key="1">
    <citation type="submission" date="2018-08" db="EMBL/GenBank/DDBJ databases">
        <title>Wenzhouxiangella salilacus sp. nov., a novel bacterium isolated from a saline lake in Xinjiang Province, China.</title>
        <authorList>
            <person name="Han S."/>
        </authorList>
    </citation>
    <scope>NUCLEOTIDE SEQUENCE [LARGE SCALE GENOMIC DNA]</scope>
    <source>
        <strain evidence="22 23">XDB06</strain>
    </source>
</reference>
<evidence type="ECO:0000313" key="22">
    <source>
        <dbReference type="EMBL" id="RFF30433.1"/>
    </source>
</evidence>
<keyword evidence="23" id="KW-1185">Reference proteome</keyword>
<dbReference type="NCBIfam" id="NF000755">
    <property type="entry name" value="PRK00046.1"/>
    <property type="match status" value="1"/>
</dbReference>
<keyword evidence="15 20" id="KW-0560">Oxidoreductase</keyword>
<dbReference type="Gene3D" id="3.90.78.10">
    <property type="entry name" value="UDP-N-acetylenolpyruvoylglucosamine reductase, C-terminal domain"/>
    <property type="match status" value="1"/>
</dbReference>
<keyword evidence="13 20" id="KW-0133">Cell shape</keyword>
<dbReference type="GO" id="GO:0009252">
    <property type="term" value="P:peptidoglycan biosynthetic process"/>
    <property type="evidence" value="ECO:0007669"/>
    <property type="project" value="UniProtKB-UniRule"/>
</dbReference>
<keyword evidence="8 20" id="KW-0963">Cytoplasm</keyword>
<evidence type="ECO:0000256" key="16">
    <source>
        <dbReference type="ARBA" id="ARBA00023306"/>
    </source>
</evidence>
<dbReference type="PANTHER" id="PTHR21071">
    <property type="entry name" value="UDP-N-ACETYLENOLPYRUVOYLGLUCOSAMINE REDUCTASE"/>
    <property type="match status" value="1"/>
</dbReference>
<dbReference type="SUPFAM" id="SSF56176">
    <property type="entry name" value="FAD-binding/transporter-associated domain-like"/>
    <property type="match status" value="1"/>
</dbReference>
<accession>A0A3E1K9P2</accession>
<dbReference type="GO" id="GO:0071555">
    <property type="term" value="P:cell wall organization"/>
    <property type="evidence" value="ECO:0007669"/>
    <property type="project" value="UniProtKB-KW"/>
</dbReference>
<evidence type="ECO:0000256" key="11">
    <source>
        <dbReference type="ARBA" id="ARBA00022827"/>
    </source>
</evidence>
<dbReference type="Gene3D" id="3.30.465.10">
    <property type="match status" value="1"/>
</dbReference>
<comment type="subcellular location">
    <subcellularLocation>
        <location evidence="3 20">Cytoplasm</location>
    </subcellularLocation>
</comment>
<evidence type="ECO:0000256" key="8">
    <source>
        <dbReference type="ARBA" id="ARBA00022490"/>
    </source>
</evidence>
<keyword evidence="9 20" id="KW-0132">Cell division</keyword>
<evidence type="ECO:0000256" key="19">
    <source>
        <dbReference type="ARBA" id="ARBA00048914"/>
    </source>
</evidence>
<dbReference type="Pfam" id="PF02873">
    <property type="entry name" value="MurB_C"/>
    <property type="match status" value="1"/>
</dbReference>
<feature type="domain" description="FAD-binding PCMH-type" evidence="21">
    <location>
        <begin position="25"/>
        <end position="191"/>
    </location>
</feature>
<dbReference type="PANTHER" id="PTHR21071:SF4">
    <property type="entry name" value="UDP-N-ACETYLENOLPYRUVOYLGLUCOSAMINE REDUCTASE"/>
    <property type="match status" value="1"/>
</dbReference>
<dbReference type="Gene3D" id="3.30.43.10">
    <property type="entry name" value="Uridine Diphospho-n-acetylenolpyruvylglucosamine Reductase, domain 2"/>
    <property type="match status" value="1"/>
</dbReference>
<dbReference type="InterPro" id="IPR016166">
    <property type="entry name" value="FAD-bd_PCMH"/>
</dbReference>
<dbReference type="GO" id="GO:0071949">
    <property type="term" value="F:FAD binding"/>
    <property type="evidence" value="ECO:0007669"/>
    <property type="project" value="InterPro"/>
</dbReference>
<evidence type="ECO:0000256" key="14">
    <source>
        <dbReference type="ARBA" id="ARBA00022984"/>
    </source>
</evidence>
<evidence type="ECO:0000256" key="20">
    <source>
        <dbReference type="HAMAP-Rule" id="MF_00037"/>
    </source>
</evidence>
<keyword evidence="10 20" id="KW-0285">Flavoprotein</keyword>
<comment type="function">
    <text evidence="2 20">Cell wall formation.</text>
</comment>
<gene>
    <name evidence="20" type="primary">murB</name>
    <name evidence="22" type="ORF">DZC52_08080</name>
</gene>
<dbReference type="PROSITE" id="PS51387">
    <property type="entry name" value="FAD_PCMH"/>
    <property type="match status" value="1"/>
</dbReference>
<protein>
    <recommendedName>
        <fullName evidence="7 20">UDP-N-acetylenolpyruvoylglucosamine reductase</fullName>
        <ecNumber evidence="6 20">1.3.1.98</ecNumber>
    </recommendedName>
    <alternativeName>
        <fullName evidence="18 20">UDP-N-acetylmuramate dehydrogenase</fullName>
    </alternativeName>
</protein>
<keyword evidence="12 20" id="KW-0521">NADP</keyword>
<evidence type="ECO:0000256" key="5">
    <source>
        <dbReference type="ARBA" id="ARBA00010485"/>
    </source>
</evidence>
<dbReference type="GO" id="GO:0008360">
    <property type="term" value="P:regulation of cell shape"/>
    <property type="evidence" value="ECO:0007669"/>
    <property type="project" value="UniProtKB-KW"/>
</dbReference>
<dbReference type="RefSeq" id="WP_116650626.1">
    <property type="nucleotide sequence ID" value="NZ_QUZK01000035.1"/>
</dbReference>
<comment type="pathway">
    <text evidence="4 20">Cell wall biogenesis; peptidoglycan biosynthesis.</text>
</comment>
<feature type="active site" description="Proton donor" evidence="20">
    <location>
        <position position="241"/>
    </location>
</feature>
<comment type="caution">
    <text evidence="22">The sequence shown here is derived from an EMBL/GenBank/DDBJ whole genome shotgun (WGS) entry which is preliminary data.</text>
</comment>
<evidence type="ECO:0000256" key="17">
    <source>
        <dbReference type="ARBA" id="ARBA00023316"/>
    </source>
</evidence>
<dbReference type="EMBL" id="QUZK01000035">
    <property type="protein sequence ID" value="RFF30433.1"/>
    <property type="molecule type" value="Genomic_DNA"/>
</dbReference>
<dbReference type="EC" id="1.3.1.98" evidence="6 20"/>
<evidence type="ECO:0000256" key="1">
    <source>
        <dbReference type="ARBA" id="ARBA00001974"/>
    </source>
</evidence>
<feature type="active site" evidence="20">
    <location>
        <position position="337"/>
    </location>
</feature>
<dbReference type="OrthoDB" id="9804753at2"/>
<dbReference type="GO" id="GO:0005829">
    <property type="term" value="C:cytosol"/>
    <property type="evidence" value="ECO:0007669"/>
    <property type="project" value="TreeGrafter"/>
</dbReference>
<evidence type="ECO:0000256" key="3">
    <source>
        <dbReference type="ARBA" id="ARBA00004496"/>
    </source>
</evidence>
<dbReference type="InterPro" id="IPR036318">
    <property type="entry name" value="FAD-bd_PCMH-like_sf"/>
</dbReference>
<dbReference type="GO" id="GO:0008762">
    <property type="term" value="F:UDP-N-acetylmuramate dehydrogenase activity"/>
    <property type="evidence" value="ECO:0007669"/>
    <property type="project" value="UniProtKB-UniRule"/>
</dbReference>
<dbReference type="AlphaFoldDB" id="A0A3E1K9P2"/>
<dbReference type="InterPro" id="IPR036635">
    <property type="entry name" value="MurB_C_sf"/>
</dbReference>
<comment type="cofactor">
    <cofactor evidence="1 20">
        <name>FAD</name>
        <dbReference type="ChEBI" id="CHEBI:57692"/>
    </cofactor>
</comment>